<comment type="caution">
    <text evidence="2">The sequence shown here is derived from an EMBL/GenBank/DDBJ whole genome shotgun (WGS) entry which is preliminary data.</text>
</comment>
<dbReference type="EMBL" id="UWOC01000161">
    <property type="protein sequence ID" value="VCU10116.1"/>
    <property type="molecule type" value="Genomic_DNA"/>
</dbReference>
<gene>
    <name evidence="2" type="ORF">RHODGE_RHODGE_03302</name>
</gene>
<dbReference type="AlphaFoldDB" id="A0A3S4B2E3"/>
<name>A0A3S4B2E3_9BRAD</name>
<dbReference type="InterPro" id="IPR027417">
    <property type="entry name" value="P-loop_NTPase"/>
</dbReference>
<evidence type="ECO:0000313" key="2">
    <source>
        <dbReference type="EMBL" id="VCU10116.1"/>
    </source>
</evidence>
<keyword evidence="3" id="KW-1185">Reference proteome</keyword>
<sequence>MTNRLPGTQTISVSAIGPKGAGKTTLLKFLQQQLACAGVTSVLVRGGRNEWLDVELPPNAAAGLLATHDPPYCTGQAAASPDARPS</sequence>
<proteinExistence type="predicted"/>
<accession>A0A3S4B2E3</accession>
<feature type="region of interest" description="Disordered" evidence="1">
    <location>
        <begin position="67"/>
        <end position="86"/>
    </location>
</feature>
<protein>
    <submittedName>
        <fullName evidence="2">Uncharacterized protein</fullName>
    </submittedName>
</protein>
<organism evidence="2 3">
    <name type="scientific">Rhodoplanes serenus</name>
    <dbReference type="NCBI Taxonomy" id="200615"/>
    <lineage>
        <taxon>Bacteria</taxon>
        <taxon>Pseudomonadati</taxon>
        <taxon>Pseudomonadota</taxon>
        <taxon>Alphaproteobacteria</taxon>
        <taxon>Hyphomicrobiales</taxon>
        <taxon>Nitrobacteraceae</taxon>
        <taxon>Rhodoplanes</taxon>
    </lineage>
</organism>
<evidence type="ECO:0000313" key="3">
    <source>
        <dbReference type="Proteomes" id="UP000289200"/>
    </source>
</evidence>
<evidence type="ECO:0000256" key="1">
    <source>
        <dbReference type="SAM" id="MobiDB-lite"/>
    </source>
</evidence>
<dbReference type="RefSeq" id="WP_129610029.1">
    <property type="nucleotide sequence ID" value="NZ_UWOC01000161.1"/>
</dbReference>
<dbReference type="Proteomes" id="UP000289200">
    <property type="component" value="Unassembled WGS sequence"/>
</dbReference>
<reference evidence="3" key="1">
    <citation type="submission" date="2018-10" db="EMBL/GenBank/DDBJ databases">
        <authorList>
            <person name="Peiro R."/>
            <person name="Begona"/>
            <person name="Cbmso G."/>
            <person name="Lopez M."/>
            <person name="Gonzalez S."/>
            <person name="Sacristan E."/>
            <person name="Castillo E."/>
        </authorList>
    </citation>
    <scope>NUCLEOTIDE SEQUENCE [LARGE SCALE GENOMIC DNA]</scope>
</reference>
<dbReference type="SUPFAM" id="SSF52540">
    <property type="entry name" value="P-loop containing nucleoside triphosphate hydrolases"/>
    <property type="match status" value="1"/>
</dbReference>